<gene>
    <name evidence="2" type="ordered locus">SRU_2720</name>
</gene>
<proteinExistence type="predicted"/>
<evidence type="ECO:0000313" key="3">
    <source>
        <dbReference type="Proteomes" id="UP000008674"/>
    </source>
</evidence>
<dbReference type="EnsemblBacteria" id="ABC45528">
    <property type="protein sequence ID" value="ABC45528"/>
    <property type="gene ID" value="SRU_2720"/>
</dbReference>
<evidence type="ECO:0000259" key="1">
    <source>
        <dbReference type="Pfam" id="PF00326"/>
    </source>
</evidence>
<feature type="domain" description="Peptidase S9 prolyl oligopeptidase catalytic" evidence="1">
    <location>
        <begin position="751"/>
        <end position="932"/>
    </location>
</feature>
<dbReference type="Gene3D" id="3.40.50.1820">
    <property type="entry name" value="alpha/beta hydrolase"/>
    <property type="match status" value="1"/>
</dbReference>
<keyword evidence="3" id="KW-1185">Reference proteome</keyword>
<dbReference type="KEGG" id="sru:SRU_2720"/>
<dbReference type="STRING" id="309807.SRU_2720"/>
<dbReference type="InterPro" id="IPR001375">
    <property type="entry name" value="Peptidase_S9_cat"/>
</dbReference>
<dbReference type="SUPFAM" id="SSF82171">
    <property type="entry name" value="DPP6 N-terminal domain-like"/>
    <property type="match status" value="1"/>
</dbReference>
<dbReference type="PANTHER" id="PTHR11731:SF193">
    <property type="entry name" value="DIPEPTIDYL PEPTIDASE 9"/>
    <property type="match status" value="1"/>
</dbReference>
<dbReference type="GO" id="GO:0008236">
    <property type="term" value="F:serine-type peptidase activity"/>
    <property type="evidence" value="ECO:0007669"/>
    <property type="project" value="InterPro"/>
</dbReference>
<dbReference type="PATRIC" id="fig|309807.25.peg.2830"/>
<dbReference type="PANTHER" id="PTHR11731">
    <property type="entry name" value="PROTEASE FAMILY S9B,C DIPEPTIDYL-PEPTIDASE IV-RELATED"/>
    <property type="match status" value="1"/>
</dbReference>
<dbReference type="HOGENOM" id="CLU_014586_0_0_10"/>
<dbReference type="GO" id="GO:0006508">
    <property type="term" value="P:proteolysis"/>
    <property type="evidence" value="ECO:0007669"/>
    <property type="project" value="InterPro"/>
</dbReference>
<dbReference type="SUPFAM" id="SSF53474">
    <property type="entry name" value="alpha/beta-Hydrolases"/>
    <property type="match status" value="1"/>
</dbReference>
<dbReference type="InterPro" id="IPR029058">
    <property type="entry name" value="AB_hydrolase_fold"/>
</dbReference>
<dbReference type="EMBL" id="CP000159">
    <property type="protein sequence ID" value="ABC45528.1"/>
    <property type="molecule type" value="Genomic_DNA"/>
</dbReference>
<dbReference type="ESTHER" id="salrd-q2rz19">
    <property type="family name" value="ACPH_Peptidase_S9"/>
</dbReference>
<dbReference type="Pfam" id="PF00326">
    <property type="entry name" value="Peptidase_S9"/>
    <property type="match status" value="1"/>
</dbReference>
<dbReference type="GO" id="GO:0008239">
    <property type="term" value="F:dipeptidyl-peptidase activity"/>
    <property type="evidence" value="ECO:0007669"/>
    <property type="project" value="TreeGrafter"/>
</dbReference>
<accession>Q2RZ19</accession>
<evidence type="ECO:0000313" key="2">
    <source>
        <dbReference type="EMBL" id="ABC45528.1"/>
    </source>
</evidence>
<dbReference type="InterPro" id="IPR050278">
    <property type="entry name" value="Serine_Prot_S9B/DPPIV"/>
</dbReference>
<dbReference type="OrthoDB" id="9812921at2"/>
<organism evidence="2 3">
    <name type="scientific">Salinibacter ruber (strain DSM 13855 / M31)</name>
    <dbReference type="NCBI Taxonomy" id="309807"/>
    <lineage>
        <taxon>Bacteria</taxon>
        <taxon>Pseudomonadati</taxon>
        <taxon>Rhodothermota</taxon>
        <taxon>Rhodothermia</taxon>
        <taxon>Rhodothermales</taxon>
        <taxon>Salinibacteraceae</taxon>
        <taxon>Salinibacter</taxon>
    </lineage>
</organism>
<dbReference type="Proteomes" id="UP000008674">
    <property type="component" value="Chromosome"/>
</dbReference>
<reference evidence="2 3" key="1">
    <citation type="journal article" date="2005" name="Proc. Natl. Acad. Sci. U.S.A.">
        <title>The genome of Salinibacter ruber: convergence and gene exchange among hyperhalophilic bacteria and archaea.</title>
        <authorList>
            <person name="Mongodin E.F."/>
            <person name="Nelson K.E."/>
            <person name="Daugherty S."/>
            <person name="Deboy R.T."/>
            <person name="Wister J."/>
            <person name="Khouri H."/>
            <person name="Weidman J."/>
            <person name="Walsh D.A."/>
            <person name="Papke R.T."/>
            <person name="Sanchez Perez G."/>
            <person name="Sharma A.K."/>
            <person name="Nesbo C.L."/>
            <person name="MacLeod D."/>
            <person name="Bapteste E."/>
            <person name="Doolittle W.F."/>
            <person name="Charlebois R.L."/>
            <person name="Legault B."/>
            <person name="Rodriguez-Valera F."/>
        </authorList>
    </citation>
    <scope>NUCLEOTIDE SEQUENCE [LARGE SCALE GENOMIC DNA]</scope>
    <source>
        <strain evidence="3">DSM 13855 / CECT 5946 / M31</strain>
    </source>
</reference>
<dbReference type="AlphaFoldDB" id="Q2RZ19"/>
<name>Q2RZ19_SALRD</name>
<dbReference type="eggNOG" id="COG1506">
    <property type="taxonomic scope" value="Bacteria"/>
</dbReference>
<sequence length="959" mass="107052">MPGTVSPAPSLQSTTARICPSIRRPTMSRFGALRLPLAVCLAVLLTIASGPARAQPADAPLDEADYGQWERLGGATLSPEGTWMATPIRRVNGNHELRIHHTRRDTTRTVAFGRSPAFSADGQWLAYSIGMSEERRKKRRKQEKPVRRRLGLLNLATGDTTVVPAVSGFAFSDGGRYLAMRRYPPQEAPDDLRGADLLVRDLEAETYTSFGNVADMAWQHEAPHLALTIDGRTETGNGVRLYDAATGRLQTLASTPGDYTGLSWRPAEDDLAALRARDSDDWQHETHVVLAWTGVNDGAPERRQFDPATAGAFPDSLRIVDHRTPAWATERERLFFGVQKREAVAPDTAQADSAAADSLEDYGPAGVKVWHTSDVEIIPRQEVQAEQDREDNYLTAWHLGRSGEAHWTRLGTELTEDVQVLHGGARAVGLDQTPYREERMFGPVYHDLYAIDVATGEREQVAEKVQFFEGPSANGRYLLWLKNDQYHAYDLQQETTNTITADVPVPVVDVDDDHTVEQKPPFGIAGWTAGDRSVLVYSEYDVWRIAPDGSSTERLTTGRADSVRHRYVDLTDEAPGEADVIPRNEPIYWDLYDEWTEEHGYARASALTDTPERMVWKPKMMTGLTKADSADVYAYRVEDFEDSPDYFRAGPQLADARQVTSTNPFQDDYAWGRSDLVAFRNANGKKLQGALFYPADYDPDKTYPMITYIYETRSPQARSYVVPTREHPYNTTTFTQEGYIVFQPDITYRPRDPGNSAVDAIVPGVQAAAEAAAVDTSRIGLVGHSWGGYQTTFTATQTDLFATAVAGAPLTNMVSMYNSIYWRSGGTDARIFEISQGRMGVPPWEDMDAYVANSPLHHIESLNTPFLMAFGTDDGAVEFNQGVEFYNAARRADKELAFLVYDGENHGISRKEKNTVDYRNRVLEWFDHYLKGDEGPAWIQDGVPFLEQVERQEEAAVSR</sequence>
<protein>
    <submittedName>
        <fullName evidence="2">Probable acylaminoacyl-peptidase, putative</fullName>
    </submittedName>
</protein>